<gene>
    <name evidence="2" type="ORF">J2Y69_001524</name>
</gene>
<organism evidence="2 3">
    <name type="scientific">Microbacterium resistens</name>
    <dbReference type="NCBI Taxonomy" id="156977"/>
    <lineage>
        <taxon>Bacteria</taxon>
        <taxon>Bacillati</taxon>
        <taxon>Actinomycetota</taxon>
        <taxon>Actinomycetes</taxon>
        <taxon>Micrococcales</taxon>
        <taxon>Microbacteriaceae</taxon>
        <taxon>Microbacterium</taxon>
    </lineage>
</organism>
<dbReference type="EMBL" id="JAVDUM010000005">
    <property type="protein sequence ID" value="MDR6866925.1"/>
    <property type="molecule type" value="Genomic_DNA"/>
</dbReference>
<feature type="compositionally biased region" description="Polar residues" evidence="1">
    <location>
        <begin position="212"/>
        <end position="251"/>
    </location>
</feature>
<evidence type="ECO:0000313" key="2">
    <source>
        <dbReference type="EMBL" id="MDR6866925.1"/>
    </source>
</evidence>
<reference evidence="2 3" key="1">
    <citation type="submission" date="2023-07" db="EMBL/GenBank/DDBJ databases">
        <title>Sorghum-associated microbial communities from plants grown in Nebraska, USA.</title>
        <authorList>
            <person name="Schachtman D."/>
        </authorList>
    </citation>
    <scope>NUCLEOTIDE SEQUENCE [LARGE SCALE GENOMIC DNA]</scope>
    <source>
        <strain evidence="2 3">2980</strain>
    </source>
</reference>
<sequence length="251" mass="26317">MSRLGHPGAGLPRRLNCPAVTGAGMPGCRAAGLPECGNARIPECRNAGMPEPGVAGLCSAVGPLHSGRTVQPDRADGSAPGRQFHQQPRSSHPASQPVGRDHPANQPTLHRHRHRPCRHRGNVTFVGPLHPGRIIQPNPADILHLIRQSTNSPGPPSQPRRDPPAGIAPALPEATQTSGATSLSSAYCTQVGSSSQIGPTEVHQADRISRGNRAQTQQGNRATGQQGTDPAGQQGTRSNRAWAQSPGSRRN</sequence>
<name>A0ABU1SBG2_9MICO</name>
<feature type="region of interest" description="Disordered" evidence="1">
    <location>
        <begin position="65"/>
        <end position="251"/>
    </location>
</feature>
<protein>
    <submittedName>
        <fullName evidence="2">Uncharacterized protein</fullName>
    </submittedName>
</protein>
<keyword evidence="3" id="KW-1185">Reference proteome</keyword>
<accession>A0ABU1SBG2</accession>
<proteinExistence type="predicted"/>
<evidence type="ECO:0000256" key="1">
    <source>
        <dbReference type="SAM" id="MobiDB-lite"/>
    </source>
</evidence>
<dbReference type="Proteomes" id="UP001259347">
    <property type="component" value="Unassembled WGS sequence"/>
</dbReference>
<evidence type="ECO:0000313" key="3">
    <source>
        <dbReference type="Proteomes" id="UP001259347"/>
    </source>
</evidence>
<feature type="compositionally biased region" description="Basic residues" evidence="1">
    <location>
        <begin position="109"/>
        <end position="121"/>
    </location>
</feature>
<feature type="compositionally biased region" description="Polar residues" evidence="1">
    <location>
        <begin position="174"/>
        <end position="198"/>
    </location>
</feature>
<comment type="caution">
    <text evidence="2">The sequence shown here is derived from an EMBL/GenBank/DDBJ whole genome shotgun (WGS) entry which is preliminary data.</text>
</comment>
<feature type="compositionally biased region" description="Polar residues" evidence="1">
    <location>
        <begin position="84"/>
        <end position="94"/>
    </location>
</feature>